<dbReference type="Proteomes" id="UP000239663">
    <property type="component" value="Unassembled WGS sequence"/>
</dbReference>
<feature type="transmembrane region" description="Helical" evidence="1">
    <location>
        <begin position="6"/>
        <end position="23"/>
    </location>
</feature>
<keyword evidence="1" id="KW-1133">Transmembrane helix</keyword>
<dbReference type="RefSeq" id="WP_104849288.1">
    <property type="nucleotide sequence ID" value="NZ_PKOZ01000004.1"/>
</dbReference>
<reference evidence="2 3" key="1">
    <citation type="submission" date="2017-12" db="EMBL/GenBank/DDBJ databases">
        <title>Taxonomic description and draft genome of Pradoshia cofamensis Gen. nov., sp. nov., a thermotolerant bacillale isolated from anterior gut of earthworm Eisenia fetida.</title>
        <authorList>
            <person name="Saha T."/>
            <person name="Chakraborty R."/>
        </authorList>
    </citation>
    <scope>NUCLEOTIDE SEQUENCE [LARGE SCALE GENOMIC DNA]</scope>
    <source>
        <strain evidence="2 3">EAG3</strain>
    </source>
</reference>
<proteinExistence type="predicted"/>
<accession>A0A2S7N0J3</accession>
<dbReference type="InterPro" id="IPR025428">
    <property type="entry name" value="Spore_YhaL"/>
</dbReference>
<name>A0A2S7N0J3_9BACI</name>
<keyword evidence="3" id="KW-1185">Reference proteome</keyword>
<organism evidence="2 3">
    <name type="scientific">Pradoshia eiseniae</name>
    <dbReference type="NCBI Taxonomy" id="2064768"/>
    <lineage>
        <taxon>Bacteria</taxon>
        <taxon>Bacillati</taxon>
        <taxon>Bacillota</taxon>
        <taxon>Bacilli</taxon>
        <taxon>Bacillales</taxon>
        <taxon>Bacillaceae</taxon>
        <taxon>Pradoshia</taxon>
    </lineage>
</organism>
<evidence type="ECO:0000256" key="1">
    <source>
        <dbReference type="SAM" id="Phobius"/>
    </source>
</evidence>
<dbReference type="AlphaFoldDB" id="A0A2S7N0J3"/>
<evidence type="ECO:0000313" key="3">
    <source>
        <dbReference type="Proteomes" id="UP000239663"/>
    </source>
</evidence>
<dbReference type="EMBL" id="PKOZ01000004">
    <property type="protein sequence ID" value="PQD95533.1"/>
    <property type="molecule type" value="Genomic_DNA"/>
</dbReference>
<gene>
    <name evidence="2" type="ORF">CYL18_09630</name>
</gene>
<keyword evidence="1" id="KW-0472">Membrane</keyword>
<sequence length="59" mass="7149">MPFFMWFIVAGIFVSAYMTIRSMKEDREFDEAFIEDEGKVYIERMEEEKKKRSLTEKAN</sequence>
<evidence type="ECO:0008006" key="4">
    <source>
        <dbReference type="Google" id="ProtNLM"/>
    </source>
</evidence>
<keyword evidence="1" id="KW-0812">Transmembrane</keyword>
<dbReference type="Pfam" id="PF14147">
    <property type="entry name" value="Spore_YhaL"/>
    <property type="match status" value="1"/>
</dbReference>
<protein>
    <recommendedName>
        <fullName evidence="4">SigE-dependent sporulation protein</fullName>
    </recommendedName>
</protein>
<comment type="caution">
    <text evidence="2">The sequence shown here is derived from an EMBL/GenBank/DDBJ whole genome shotgun (WGS) entry which is preliminary data.</text>
</comment>
<evidence type="ECO:0000313" key="2">
    <source>
        <dbReference type="EMBL" id="PQD95533.1"/>
    </source>
</evidence>
<dbReference type="OrthoDB" id="2454520at2"/>